<proteinExistence type="predicted"/>
<organism evidence="2 3">
    <name type="scientific">Salipaludibacillus keqinensis</name>
    <dbReference type="NCBI Taxonomy" id="2045207"/>
    <lineage>
        <taxon>Bacteria</taxon>
        <taxon>Bacillati</taxon>
        <taxon>Bacillota</taxon>
        <taxon>Bacilli</taxon>
        <taxon>Bacillales</taxon>
        <taxon>Bacillaceae</taxon>
    </lineage>
</organism>
<evidence type="ECO:0000313" key="3">
    <source>
        <dbReference type="Proteomes" id="UP000248214"/>
    </source>
</evidence>
<feature type="domain" description="HTH cro/C1-type" evidence="1">
    <location>
        <begin position="10"/>
        <end position="63"/>
    </location>
</feature>
<dbReference type="SMART" id="SM00530">
    <property type="entry name" value="HTH_XRE"/>
    <property type="match status" value="1"/>
</dbReference>
<dbReference type="Pfam" id="PF01381">
    <property type="entry name" value="HTH_3"/>
    <property type="match status" value="1"/>
</dbReference>
<dbReference type="RefSeq" id="WP_110610269.1">
    <property type="nucleotide sequence ID" value="NZ_PDOD01000003.1"/>
</dbReference>
<protein>
    <submittedName>
        <fullName evidence="2">XRE family transcriptional regulator</fullName>
    </submittedName>
</protein>
<dbReference type="InterPro" id="IPR053163">
    <property type="entry name" value="HTH-type_regulator_Rgg"/>
</dbReference>
<dbReference type="SUPFAM" id="SSF47413">
    <property type="entry name" value="lambda repressor-like DNA-binding domains"/>
    <property type="match status" value="1"/>
</dbReference>
<dbReference type="Gene3D" id="1.25.40.10">
    <property type="entry name" value="Tetratricopeptide repeat domain"/>
    <property type="match status" value="1"/>
</dbReference>
<evidence type="ECO:0000259" key="1">
    <source>
        <dbReference type="PROSITE" id="PS50943"/>
    </source>
</evidence>
<name>A0A323TC81_9BACI</name>
<dbReference type="CDD" id="cd00093">
    <property type="entry name" value="HTH_XRE"/>
    <property type="match status" value="1"/>
</dbReference>
<evidence type="ECO:0000313" key="2">
    <source>
        <dbReference type="EMBL" id="PYZ92721.1"/>
    </source>
</evidence>
<dbReference type="OrthoDB" id="1150409at2"/>
<dbReference type="Proteomes" id="UP000248214">
    <property type="component" value="Unassembled WGS sequence"/>
</dbReference>
<dbReference type="PROSITE" id="PS50943">
    <property type="entry name" value="HTH_CROC1"/>
    <property type="match status" value="1"/>
</dbReference>
<dbReference type="InterPro" id="IPR010982">
    <property type="entry name" value="Lambda_DNA-bd_dom_sf"/>
</dbReference>
<reference evidence="2 3" key="1">
    <citation type="submission" date="2017-10" db="EMBL/GenBank/DDBJ databases">
        <title>Bacillus sp. nov., a halophilic bacterium isolated from a Keqin Lake.</title>
        <authorList>
            <person name="Wang H."/>
        </authorList>
    </citation>
    <scope>NUCLEOTIDE SEQUENCE [LARGE SCALE GENOMIC DNA]</scope>
    <source>
        <strain evidence="2 3">KQ-12</strain>
    </source>
</reference>
<comment type="caution">
    <text evidence="2">The sequence shown here is derived from an EMBL/GenBank/DDBJ whole genome shotgun (WGS) entry which is preliminary data.</text>
</comment>
<dbReference type="InterPro" id="IPR001387">
    <property type="entry name" value="Cro/C1-type_HTH"/>
</dbReference>
<dbReference type="SUPFAM" id="SSF48452">
    <property type="entry name" value="TPR-like"/>
    <property type="match status" value="1"/>
</dbReference>
<keyword evidence="3" id="KW-1185">Reference proteome</keyword>
<sequence length="293" mass="34589">MKHWLIGENIKMLREQAHMSQAELAEGICTQAQISRIEKGEVIPLSSTLYEISRKLEIDMDEFFNMAHDQRFDYIVTVKTEIRKAIRNKDYQSVYDMVKCEQKNAIFSSREHQQFLIWHEGIASYYLNQGFQHSIDLLMKALHMNQGDTSKARYSCTEIEIMNSIGIVYNEEGEFKLSVQYYELALEEMHKIQKNMDLTKIRVYYGLSKSLSRLNNHRQSLVFARKGIDLCIKIETLYLLGDLHFQAGMNCFYLRHFKRSKVHLNKSLLIFEVMENREYVEIISGNIRELFPE</sequence>
<dbReference type="GO" id="GO:0003677">
    <property type="term" value="F:DNA binding"/>
    <property type="evidence" value="ECO:0007669"/>
    <property type="project" value="InterPro"/>
</dbReference>
<gene>
    <name evidence="2" type="ORF">CR194_13780</name>
</gene>
<dbReference type="InterPro" id="IPR011990">
    <property type="entry name" value="TPR-like_helical_dom_sf"/>
</dbReference>
<dbReference type="EMBL" id="PDOD01000003">
    <property type="protein sequence ID" value="PYZ92721.1"/>
    <property type="molecule type" value="Genomic_DNA"/>
</dbReference>
<accession>A0A323TC81</accession>
<dbReference type="PANTHER" id="PTHR37038">
    <property type="entry name" value="TRANSCRIPTIONAL REGULATOR-RELATED"/>
    <property type="match status" value="1"/>
</dbReference>
<dbReference type="PANTHER" id="PTHR37038:SF14">
    <property type="entry name" value="TRANSCRIPTIONAL ACTIVATOR"/>
    <property type="match status" value="1"/>
</dbReference>
<dbReference type="InterPro" id="IPR041315">
    <property type="entry name" value="PlcR_TPR"/>
</dbReference>
<dbReference type="AlphaFoldDB" id="A0A323TC81"/>
<dbReference type="Pfam" id="PF18768">
    <property type="entry name" value="RNPP_C"/>
    <property type="match status" value="1"/>
</dbReference>